<sequence>METYDKLVKVFGDEALSRAQVFRWHKNFKNGRESVGDEPRKKLRARCRLGRAMGLDGATALIIFILYASSRLQQKVHADIKVGNAINVFNRYGYFSISMRVVPRNDTDHSWIFREPTVDVFTNLAEKQNLKRSIGGGPVFQGDFHMEFCDNVKQLLQAYFRDFSVERLDKPWQAFTGSWSKLTLARNLGLDVSYVTGDHCYVLVRVARHRETANLAAMDMENTDLHEPVAKQVASVNVGDSLSVIEFVRSFGSHYVTSYVTGNSLYQVYVYVPSTYKVIKERLKSKGVSQISNQELTGYFSPWYAEHVGKIQSASGNDTVERWAQQRLRVKFYFFTFTSLLKLHGDTQLLSELNGILGNEALLKLDLKTLAPAFKDIKKRAWFHEVMDNNLKLWEVNM</sequence>
<keyword evidence="4" id="KW-1185">Reference proteome</keyword>
<protein>
    <submittedName>
        <fullName evidence="3">Membrane attack complex component/perforin (MACPF) domain</fullName>
    </submittedName>
</protein>
<dbReference type="InterPro" id="IPR041426">
    <property type="entry name" value="Mos1_HTH"/>
</dbReference>
<keyword evidence="1" id="KW-0472">Membrane</keyword>
<organism evidence="3 4">
    <name type="scientific">Cinara cedri</name>
    <dbReference type="NCBI Taxonomy" id="506608"/>
    <lineage>
        <taxon>Eukaryota</taxon>
        <taxon>Metazoa</taxon>
        <taxon>Ecdysozoa</taxon>
        <taxon>Arthropoda</taxon>
        <taxon>Hexapoda</taxon>
        <taxon>Insecta</taxon>
        <taxon>Pterygota</taxon>
        <taxon>Neoptera</taxon>
        <taxon>Paraneoptera</taxon>
        <taxon>Hemiptera</taxon>
        <taxon>Sternorrhyncha</taxon>
        <taxon>Aphidomorpha</taxon>
        <taxon>Aphidoidea</taxon>
        <taxon>Aphididae</taxon>
        <taxon>Lachninae</taxon>
        <taxon>Cinara</taxon>
    </lineage>
</organism>
<evidence type="ECO:0000313" key="3">
    <source>
        <dbReference type="EMBL" id="VVC37971.1"/>
    </source>
</evidence>
<dbReference type="Proteomes" id="UP000325440">
    <property type="component" value="Unassembled WGS sequence"/>
</dbReference>
<name>A0A5E4N5V9_9HEMI</name>
<dbReference type="OrthoDB" id="10060229at2759"/>
<dbReference type="Pfam" id="PF17906">
    <property type="entry name" value="HTH_48"/>
    <property type="match status" value="1"/>
</dbReference>
<evidence type="ECO:0000256" key="1">
    <source>
        <dbReference type="SAM" id="Phobius"/>
    </source>
</evidence>
<dbReference type="SMART" id="SM00457">
    <property type="entry name" value="MACPF"/>
    <property type="match status" value="1"/>
</dbReference>
<keyword evidence="1" id="KW-1133">Transmembrane helix</keyword>
<evidence type="ECO:0000313" key="4">
    <source>
        <dbReference type="Proteomes" id="UP000325440"/>
    </source>
</evidence>
<dbReference type="AlphaFoldDB" id="A0A5E4N5V9"/>
<proteinExistence type="predicted"/>
<evidence type="ECO:0000259" key="2">
    <source>
        <dbReference type="SMART" id="SM00457"/>
    </source>
</evidence>
<keyword evidence="1" id="KW-0812">Transmembrane</keyword>
<feature type="transmembrane region" description="Helical" evidence="1">
    <location>
        <begin position="49"/>
        <end position="68"/>
    </location>
</feature>
<dbReference type="Gene3D" id="1.10.10.1450">
    <property type="match status" value="1"/>
</dbReference>
<dbReference type="InterPro" id="IPR020864">
    <property type="entry name" value="MACPF"/>
</dbReference>
<gene>
    <name evidence="3" type="ORF">CINCED_3A025495</name>
</gene>
<reference evidence="3 4" key="1">
    <citation type="submission" date="2019-08" db="EMBL/GenBank/DDBJ databases">
        <authorList>
            <person name="Alioto T."/>
            <person name="Alioto T."/>
            <person name="Gomez Garrido J."/>
        </authorList>
    </citation>
    <scope>NUCLEOTIDE SEQUENCE [LARGE SCALE GENOMIC DNA]</scope>
</reference>
<dbReference type="EMBL" id="CABPRJ010001460">
    <property type="protein sequence ID" value="VVC37971.1"/>
    <property type="molecule type" value="Genomic_DNA"/>
</dbReference>
<feature type="domain" description="MACPF" evidence="2">
    <location>
        <begin position="205"/>
        <end position="392"/>
    </location>
</feature>
<accession>A0A5E4N5V9</accession>